<protein>
    <submittedName>
        <fullName evidence="2">Uncharacterized protein</fullName>
    </submittedName>
</protein>
<sequence length="141" mass="15202">MARGQAGSKPDSLATSGPEASRSPITSTYIPAALFSARFAESREISPPARRAGKPARSLHPRAERASRRIAASFARVPNRDLPLGGIWLLDGCPDGVKNLGAHEYNEIFDILHPDHRDKDAESTGLARKLKNGPGIQQLRA</sequence>
<evidence type="ECO:0000313" key="2">
    <source>
        <dbReference type="EMBL" id="JAD95702.1"/>
    </source>
</evidence>
<proteinExistence type="predicted"/>
<reference evidence="2" key="1">
    <citation type="submission" date="2014-09" db="EMBL/GenBank/DDBJ databases">
        <authorList>
            <person name="Magalhaes I.L.F."/>
            <person name="Oliveira U."/>
            <person name="Santos F.R."/>
            <person name="Vidigal T.H.D.A."/>
            <person name="Brescovit A.D."/>
            <person name="Santos A.J."/>
        </authorList>
    </citation>
    <scope>NUCLEOTIDE SEQUENCE</scope>
    <source>
        <tissue evidence="2">Shoot tissue taken approximately 20 cm above the soil surface</tissue>
    </source>
</reference>
<feature type="region of interest" description="Disordered" evidence="1">
    <location>
        <begin position="117"/>
        <end position="141"/>
    </location>
</feature>
<dbReference type="EMBL" id="GBRH01202193">
    <property type="protein sequence ID" value="JAD95702.1"/>
    <property type="molecule type" value="Transcribed_RNA"/>
</dbReference>
<accession>A0A0A9EI38</accession>
<evidence type="ECO:0000256" key="1">
    <source>
        <dbReference type="SAM" id="MobiDB-lite"/>
    </source>
</evidence>
<feature type="compositionally biased region" description="Basic residues" evidence="1">
    <location>
        <begin position="51"/>
        <end position="60"/>
    </location>
</feature>
<dbReference type="AlphaFoldDB" id="A0A0A9EI38"/>
<name>A0A0A9EI38_ARUDO</name>
<feature type="region of interest" description="Disordered" evidence="1">
    <location>
        <begin position="1"/>
        <end position="25"/>
    </location>
</feature>
<feature type="region of interest" description="Disordered" evidence="1">
    <location>
        <begin position="44"/>
        <end position="65"/>
    </location>
</feature>
<organism evidence="2">
    <name type="scientific">Arundo donax</name>
    <name type="common">Giant reed</name>
    <name type="synonym">Donax arundinaceus</name>
    <dbReference type="NCBI Taxonomy" id="35708"/>
    <lineage>
        <taxon>Eukaryota</taxon>
        <taxon>Viridiplantae</taxon>
        <taxon>Streptophyta</taxon>
        <taxon>Embryophyta</taxon>
        <taxon>Tracheophyta</taxon>
        <taxon>Spermatophyta</taxon>
        <taxon>Magnoliopsida</taxon>
        <taxon>Liliopsida</taxon>
        <taxon>Poales</taxon>
        <taxon>Poaceae</taxon>
        <taxon>PACMAD clade</taxon>
        <taxon>Arundinoideae</taxon>
        <taxon>Arundineae</taxon>
        <taxon>Arundo</taxon>
    </lineage>
</organism>
<reference evidence="2" key="2">
    <citation type="journal article" date="2015" name="Data Brief">
        <title>Shoot transcriptome of the giant reed, Arundo donax.</title>
        <authorList>
            <person name="Barrero R.A."/>
            <person name="Guerrero F.D."/>
            <person name="Moolhuijzen P."/>
            <person name="Goolsby J.A."/>
            <person name="Tidwell J."/>
            <person name="Bellgard S.E."/>
            <person name="Bellgard M.I."/>
        </authorList>
    </citation>
    <scope>NUCLEOTIDE SEQUENCE</scope>
    <source>
        <tissue evidence="2">Shoot tissue taken approximately 20 cm above the soil surface</tissue>
    </source>
</reference>